<keyword evidence="4" id="KW-0808">Transferase</keyword>
<keyword evidence="2" id="KW-1133">Transmembrane helix</keyword>
<comment type="caution">
    <text evidence="4">The sequence shown here is derived from an EMBL/GenBank/DDBJ whole genome shotgun (WGS) entry which is preliminary data.</text>
</comment>
<dbReference type="GO" id="GO:0016740">
    <property type="term" value="F:transferase activity"/>
    <property type="evidence" value="ECO:0007669"/>
    <property type="project" value="UniProtKB-KW"/>
</dbReference>
<organism evidence="4 5">
    <name type="scientific">Algoriphagus sediminis</name>
    <dbReference type="NCBI Taxonomy" id="3057113"/>
    <lineage>
        <taxon>Bacteria</taxon>
        <taxon>Pseudomonadati</taxon>
        <taxon>Bacteroidota</taxon>
        <taxon>Cytophagia</taxon>
        <taxon>Cytophagales</taxon>
        <taxon>Cyclobacteriaceae</taxon>
        <taxon>Algoriphagus</taxon>
    </lineage>
</organism>
<reference evidence="4" key="1">
    <citation type="submission" date="2023-06" db="EMBL/GenBank/DDBJ databases">
        <title>Robiginitalea aurantiacus sp. nov. and Algoriphagus sediminis sp. nov., isolated from coastal sediment.</title>
        <authorList>
            <person name="Zhou Z.Y."/>
            <person name="An J."/>
            <person name="Jia Y.W."/>
            <person name="Du Z.J."/>
        </authorList>
    </citation>
    <scope>NUCLEOTIDE SEQUENCE</scope>
    <source>
        <strain evidence="4">C2-7</strain>
    </source>
</reference>
<dbReference type="PANTHER" id="PTHR30576">
    <property type="entry name" value="COLANIC BIOSYNTHESIS UDP-GLUCOSE LIPID CARRIER TRANSFERASE"/>
    <property type="match status" value="1"/>
</dbReference>
<dbReference type="PANTHER" id="PTHR30576:SF8">
    <property type="entry name" value="UNDECAPRENYL-PHOSPHATE GALACTOSE PHOSPHOTRANSFERASE"/>
    <property type="match status" value="1"/>
</dbReference>
<keyword evidence="5" id="KW-1185">Reference proteome</keyword>
<dbReference type="Proteomes" id="UP001171916">
    <property type="component" value="Unassembled WGS sequence"/>
</dbReference>
<evidence type="ECO:0000259" key="3">
    <source>
        <dbReference type="Pfam" id="PF02397"/>
    </source>
</evidence>
<name>A0ABT7YDW4_9BACT</name>
<dbReference type="InterPro" id="IPR003362">
    <property type="entry name" value="Bact_transf"/>
</dbReference>
<evidence type="ECO:0000256" key="1">
    <source>
        <dbReference type="ARBA" id="ARBA00006464"/>
    </source>
</evidence>
<dbReference type="Pfam" id="PF02397">
    <property type="entry name" value="Bac_transf"/>
    <property type="match status" value="1"/>
</dbReference>
<dbReference type="EMBL" id="JAUEPH010000004">
    <property type="protein sequence ID" value="MDN3204656.1"/>
    <property type="molecule type" value="Genomic_DNA"/>
</dbReference>
<keyword evidence="2" id="KW-0472">Membrane</keyword>
<evidence type="ECO:0000313" key="4">
    <source>
        <dbReference type="EMBL" id="MDN3204656.1"/>
    </source>
</evidence>
<accession>A0ABT7YDW4</accession>
<dbReference type="EC" id="2.7.8.-" evidence="4"/>
<keyword evidence="2" id="KW-0812">Transmembrane</keyword>
<dbReference type="RefSeq" id="WP_290000326.1">
    <property type="nucleotide sequence ID" value="NZ_JAUEPH010000004.1"/>
</dbReference>
<proteinExistence type="inferred from homology"/>
<feature type="domain" description="Bacterial sugar transferase" evidence="3">
    <location>
        <begin position="8"/>
        <end position="182"/>
    </location>
</feature>
<feature type="transmembrane region" description="Helical" evidence="2">
    <location>
        <begin position="12"/>
        <end position="37"/>
    </location>
</feature>
<comment type="similarity">
    <text evidence="1">Belongs to the bacterial sugar transferase family.</text>
</comment>
<evidence type="ECO:0000313" key="5">
    <source>
        <dbReference type="Proteomes" id="UP001171916"/>
    </source>
</evidence>
<protein>
    <submittedName>
        <fullName evidence="4">Sugar transferase</fullName>
        <ecNumber evidence="4">2.7.8.-</ecNumber>
    </submittedName>
</protein>
<evidence type="ECO:0000256" key="2">
    <source>
        <dbReference type="SAM" id="Phobius"/>
    </source>
</evidence>
<sequence>MFYRSFLKRVIDVFLALAMLILFSPIFLILTIFLSVYHLGNPFFSQSRPGLNGKNFLILKFKTMKDTIGPNGELLPDSERLTKVGKWVRKTSLDEMPQLLNVIKGDMSLVGPRPLLEEYLELYTDEQARRHEVKPGVSGWAQINGRNAISWDKKFDLDVWYVDNYGFFLDWKILFITLFNVLLGKGITQKGHVTVGKFKGNSERGSLTRSSLSTIES</sequence>
<gene>
    <name evidence="4" type="ORF">QVH07_10880</name>
</gene>